<evidence type="ECO:0000256" key="10">
    <source>
        <dbReference type="ARBA" id="ARBA00022801"/>
    </source>
</evidence>
<evidence type="ECO:0000256" key="14">
    <source>
        <dbReference type="ARBA" id="ARBA00023134"/>
    </source>
</evidence>
<dbReference type="InterPro" id="IPR020860">
    <property type="entry name" value="MIRO_dom"/>
</dbReference>
<dbReference type="Gene3D" id="1.10.238.10">
    <property type="entry name" value="EF-hand"/>
    <property type="match status" value="2"/>
</dbReference>
<dbReference type="InterPro" id="IPR013566">
    <property type="entry name" value="EF_hand_assoc_1"/>
</dbReference>
<dbReference type="GO" id="GO:0055091">
    <property type="term" value="P:phospholipid homeostasis"/>
    <property type="evidence" value="ECO:0007669"/>
    <property type="project" value="EnsemblFungi"/>
</dbReference>
<dbReference type="GO" id="GO:0032865">
    <property type="term" value="C:ERMES complex"/>
    <property type="evidence" value="ECO:0007669"/>
    <property type="project" value="EnsemblFungi"/>
</dbReference>
<dbReference type="GO" id="GO:0007005">
    <property type="term" value="P:mitochondrion organization"/>
    <property type="evidence" value="ECO:0007669"/>
    <property type="project" value="InterPro"/>
</dbReference>
<evidence type="ECO:0000259" key="17">
    <source>
        <dbReference type="PROSITE" id="PS50222"/>
    </source>
</evidence>
<evidence type="ECO:0000256" key="6">
    <source>
        <dbReference type="ARBA" id="ARBA00022723"/>
    </source>
</evidence>
<keyword evidence="14" id="KW-0342">GTP-binding</keyword>
<evidence type="ECO:0000256" key="4">
    <source>
        <dbReference type="ARBA" id="ARBA00019119"/>
    </source>
</evidence>
<name>A0A137NRV6_CONC2</name>
<keyword evidence="5" id="KW-0812">Transmembrane</keyword>
<dbReference type="PIRSF" id="PIRSF037488">
    <property type="entry name" value="Mt_Rho_GTPase"/>
    <property type="match status" value="1"/>
</dbReference>
<dbReference type="GO" id="GO:0005509">
    <property type="term" value="F:calcium ion binding"/>
    <property type="evidence" value="ECO:0007669"/>
    <property type="project" value="EnsemblFungi"/>
</dbReference>
<dbReference type="OMA" id="HETTWGI"/>
<feature type="domain" description="Miro" evidence="18">
    <location>
        <begin position="3"/>
        <end position="169"/>
    </location>
</feature>
<sequence>MTNKEIRILLVGDEGVGKSTIILSLIKDGFVNKVQHLVPEVTLPPEVTLDNVTTHIIDTSNRPDYKEKLLFEASKSSVICLVFSLTNRESFYRIETYWIPLFRQLNLNLPIILAGSKLDLESPTKLNMEEDILPIMKNYSEIETCIQVSSAKFINLQELFFICQKAVLYPTAPIFNLNERTLTQKCTQALKRIFLLSDLDKDGILNDYELNLFQQKHFGSPLQSDEIYGIKSIVKQQEPNGVINDGLTELGFLFLHSLFIQRGRLETTWNILHKFGYNDKLDINQDRLCPKMEVPADYTVELSPNGYQFLTELFQVHDKDKDGALNTEELEELFSPAPQIPWGQTDFPNSTVTNESGSVTLQGFLAQWSMSTFQDYPTTLKYLFYLGYDGDTREGLKLVKPGSRLKKGSGQKNVFNCYLIGGPQTGKTSILNHFVNKTFLPTYTPTTKPHSSVNSVEFKGQEKYLILEEFGTNYESAMLQNSRKLNNCDVIGLVYDGSDSNSFIHIVNLIEQYEFENTPLVLISTKGDLEQVRQRTGQTQPEEYCEQIKIKAPLSISVKLDDVQDLYTTLLSAAINQ</sequence>
<dbReference type="AlphaFoldDB" id="A0A137NRV6"/>
<dbReference type="GO" id="GO:0000001">
    <property type="term" value="P:mitochondrion inheritance"/>
    <property type="evidence" value="ECO:0007669"/>
    <property type="project" value="EnsemblFungi"/>
</dbReference>
<feature type="domain" description="EF-hand" evidence="17">
    <location>
        <begin position="305"/>
        <end position="340"/>
    </location>
</feature>
<dbReference type="InterPro" id="IPR013567">
    <property type="entry name" value="EF_hand_assoc_2"/>
</dbReference>
<comment type="subcellular location">
    <subcellularLocation>
        <location evidence="2">Mitochondrion outer membrane</location>
        <topology evidence="2">Single-pass type IV membrane protein</topology>
    </subcellularLocation>
</comment>
<dbReference type="PRINTS" id="PR00449">
    <property type="entry name" value="RASTRNSFRMNG"/>
</dbReference>
<dbReference type="InterPro" id="IPR011992">
    <property type="entry name" value="EF-hand-dom_pair"/>
</dbReference>
<dbReference type="Gene3D" id="3.40.50.300">
    <property type="entry name" value="P-loop containing nucleotide triphosphate hydrolases"/>
    <property type="match status" value="2"/>
</dbReference>
<dbReference type="InterPro" id="IPR052266">
    <property type="entry name" value="Miro-EF-hand_domain"/>
</dbReference>
<keyword evidence="12" id="KW-1133">Transmembrane helix</keyword>
<dbReference type="SUPFAM" id="SSF47473">
    <property type="entry name" value="EF-hand"/>
    <property type="match status" value="1"/>
</dbReference>
<dbReference type="FunFam" id="3.40.50.300:FF:000553">
    <property type="entry name" value="Mitochondrial Rho GTPase"/>
    <property type="match status" value="1"/>
</dbReference>
<keyword evidence="7" id="KW-0677">Repeat</keyword>
<evidence type="ECO:0000256" key="13">
    <source>
        <dbReference type="ARBA" id="ARBA00023128"/>
    </source>
</evidence>
<dbReference type="GO" id="GO:0005525">
    <property type="term" value="F:GTP binding"/>
    <property type="evidence" value="ECO:0007669"/>
    <property type="project" value="UniProtKB-KW"/>
</dbReference>
<dbReference type="PROSITE" id="PS50222">
    <property type="entry name" value="EF_HAND_2"/>
    <property type="match status" value="1"/>
</dbReference>
<evidence type="ECO:0000256" key="11">
    <source>
        <dbReference type="ARBA" id="ARBA00022837"/>
    </source>
</evidence>
<dbReference type="Proteomes" id="UP000070444">
    <property type="component" value="Unassembled WGS sequence"/>
</dbReference>
<keyword evidence="6" id="KW-0479">Metal-binding</keyword>
<dbReference type="STRING" id="796925.A0A137NRV6"/>
<evidence type="ECO:0000256" key="16">
    <source>
        <dbReference type="ARBA" id="ARBA00032646"/>
    </source>
</evidence>
<dbReference type="InterPro" id="IPR027417">
    <property type="entry name" value="P-loop_NTPase"/>
</dbReference>
<evidence type="ECO:0000256" key="1">
    <source>
        <dbReference type="ARBA" id="ARBA00003481"/>
    </source>
</evidence>
<dbReference type="InterPro" id="IPR005225">
    <property type="entry name" value="Small_GTP-bd"/>
</dbReference>
<dbReference type="FunFam" id="1.10.238.10:FF:000011">
    <property type="entry name" value="Mitochondrial Rho GTPase"/>
    <property type="match status" value="1"/>
</dbReference>
<dbReference type="GO" id="GO:0015886">
    <property type="term" value="P:heme transport"/>
    <property type="evidence" value="ECO:0007669"/>
    <property type="project" value="EnsemblFungi"/>
</dbReference>
<dbReference type="NCBIfam" id="TIGR00231">
    <property type="entry name" value="small_GTP"/>
    <property type="match status" value="1"/>
</dbReference>
<evidence type="ECO:0000313" key="20">
    <source>
        <dbReference type="Proteomes" id="UP000070444"/>
    </source>
</evidence>
<evidence type="ECO:0000259" key="18">
    <source>
        <dbReference type="PROSITE" id="PS51423"/>
    </source>
</evidence>
<keyword evidence="11" id="KW-0106">Calcium</keyword>
<dbReference type="Pfam" id="PF00071">
    <property type="entry name" value="Ras"/>
    <property type="match status" value="2"/>
</dbReference>
<dbReference type="PANTHER" id="PTHR46819">
    <property type="entry name" value="EF-HAND CALCIUM-BINDING DOMAIN-CONTAINING PROTEIN 7"/>
    <property type="match status" value="1"/>
</dbReference>
<dbReference type="InterPro" id="IPR021181">
    <property type="entry name" value="Miro"/>
</dbReference>
<keyword evidence="10" id="KW-0378">Hydrolase</keyword>
<dbReference type="SUPFAM" id="SSF52540">
    <property type="entry name" value="P-loop containing nucleoside triphosphate hydrolases"/>
    <property type="match status" value="2"/>
</dbReference>
<protein>
    <recommendedName>
        <fullName evidence="4">Mitochondrial Rho GTPase 1</fullName>
    </recommendedName>
    <alternativeName>
        <fullName evidence="16">GTPase EF-hand protein of mitochondria 1</fullName>
    </alternativeName>
</protein>
<dbReference type="Pfam" id="PF08355">
    <property type="entry name" value="EF_assoc_1"/>
    <property type="match status" value="1"/>
</dbReference>
<evidence type="ECO:0000256" key="8">
    <source>
        <dbReference type="ARBA" id="ARBA00022741"/>
    </source>
</evidence>
<evidence type="ECO:0000313" key="19">
    <source>
        <dbReference type="EMBL" id="KXN65477.1"/>
    </source>
</evidence>
<evidence type="ECO:0000256" key="2">
    <source>
        <dbReference type="ARBA" id="ARBA00004200"/>
    </source>
</evidence>
<organism evidence="19 20">
    <name type="scientific">Conidiobolus coronatus (strain ATCC 28846 / CBS 209.66 / NRRL 28638)</name>
    <name type="common">Delacroixia coronata</name>
    <dbReference type="NCBI Taxonomy" id="796925"/>
    <lineage>
        <taxon>Eukaryota</taxon>
        <taxon>Fungi</taxon>
        <taxon>Fungi incertae sedis</taxon>
        <taxon>Zoopagomycota</taxon>
        <taxon>Entomophthoromycotina</taxon>
        <taxon>Entomophthoromycetes</taxon>
        <taxon>Entomophthorales</taxon>
        <taxon>Ancylistaceae</taxon>
        <taxon>Conidiobolus</taxon>
    </lineage>
</organism>
<keyword evidence="8" id="KW-0547">Nucleotide-binding</keyword>
<evidence type="ECO:0000256" key="3">
    <source>
        <dbReference type="ARBA" id="ARBA00007981"/>
    </source>
</evidence>
<gene>
    <name evidence="19" type="ORF">CONCODRAFT_44474</name>
</gene>
<feature type="domain" description="Miro" evidence="18">
    <location>
        <begin position="412"/>
        <end position="576"/>
    </location>
</feature>
<dbReference type="OrthoDB" id="10020961at2759"/>
<dbReference type="PROSITE" id="PS51423">
    <property type="entry name" value="MIRO"/>
    <property type="match status" value="2"/>
</dbReference>
<dbReference type="GO" id="GO:0003924">
    <property type="term" value="F:GTPase activity"/>
    <property type="evidence" value="ECO:0007669"/>
    <property type="project" value="EnsemblFungi"/>
</dbReference>
<dbReference type="SMART" id="SM00175">
    <property type="entry name" value="RAB"/>
    <property type="match status" value="1"/>
</dbReference>
<evidence type="ECO:0000256" key="12">
    <source>
        <dbReference type="ARBA" id="ARBA00022989"/>
    </source>
</evidence>
<evidence type="ECO:0000256" key="7">
    <source>
        <dbReference type="ARBA" id="ARBA00022737"/>
    </source>
</evidence>
<reference evidence="19 20" key="1">
    <citation type="journal article" date="2015" name="Genome Biol. Evol.">
        <title>Phylogenomic analyses indicate that early fungi evolved digesting cell walls of algal ancestors of land plants.</title>
        <authorList>
            <person name="Chang Y."/>
            <person name="Wang S."/>
            <person name="Sekimoto S."/>
            <person name="Aerts A.L."/>
            <person name="Choi C."/>
            <person name="Clum A."/>
            <person name="LaButti K.M."/>
            <person name="Lindquist E.A."/>
            <person name="Yee Ngan C."/>
            <person name="Ohm R.A."/>
            <person name="Salamov A.A."/>
            <person name="Grigoriev I.V."/>
            <person name="Spatafora J.W."/>
            <person name="Berbee M.L."/>
        </authorList>
    </citation>
    <scope>NUCLEOTIDE SEQUENCE [LARGE SCALE GENOMIC DNA]</scope>
    <source>
        <strain evidence="19 20">NRRL 28638</strain>
    </source>
</reference>
<comment type="function">
    <text evidence="1">Mitochondrial GTPase involved in mitochondrial trafficking. Probably involved in control of anterograde transport of mitochondria and their subcellular distribution.</text>
</comment>
<evidence type="ECO:0000256" key="15">
    <source>
        <dbReference type="ARBA" id="ARBA00023136"/>
    </source>
</evidence>
<keyword evidence="13" id="KW-0496">Mitochondrion</keyword>
<dbReference type="SMART" id="SM00173">
    <property type="entry name" value="RAS"/>
    <property type="match status" value="1"/>
</dbReference>
<dbReference type="PROSITE" id="PS00018">
    <property type="entry name" value="EF_HAND_1"/>
    <property type="match status" value="2"/>
</dbReference>
<proteinExistence type="inferred from homology"/>
<dbReference type="GO" id="GO:0010821">
    <property type="term" value="P:regulation of mitochondrion organization"/>
    <property type="evidence" value="ECO:0007669"/>
    <property type="project" value="EnsemblFungi"/>
</dbReference>
<dbReference type="Pfam" id="PF08356">
    <property type="entry name" value="EF_assoc_2"/>
    <property type="match status" value="1"/>
</dbReference>
<keyword evidence="15" id="KW-0472">Membrane</keyword>
<keyword evidence="9" id="KW-1000">Mitochondrion outer membrane</keyword>
<comment type="similarity">
    <text evidence="3">Belongs to the mitochondrial Rho GTPase family.</text>
</comment>
<keyword evidence="20" id="KW-1185">Reference proteome</keyword>
<evidence type="ECO:0000256" key="9">
    <source>
        <dbReference type="ARBA" id="ARBA00022787"/>
    </source>
</evidence>
<dbReference type="EMBL" id="KQ964873">
    <property type="protein sequence ID" value="KXN65477.1"/>
    <property type="molecule type" value="Genomic_DNA"/>
</dbReference>
<dbReference type="SMART" id="SM00174">
    <property type="entry name" value="RHO"/>
    <property type="match status" value="1"/>
</dbReference>
<dbReference type="PANTHER" id="PTHR46819:SF1">
    <property type="entry name" value="EF-HAND CALCIUM-BINDING DOMAIN-CONTAINING PROTEIN 7"/>
    <property type="match status" value="1"/>
</dbReference>
<dbReference type="InterPro" id="IPR018247">
    <property type="entry name" value="EF_Hand_1_Ca_BS"/>
</dbReference>
<dbReference type="GO" id="GO:1990456">
    <property type="term" value="P:mitochondrion-endoplasmic reticulum membrane tethering"/>
    <property type="evidence" value="ECO:0007669"/>
    <property type="project" value="EnsemblFungi"/>
</dbReference>
<accession>A0A137NRV6</accession>
<evidence type="ECO:0000256" key="5">
    <source>
        <dbReference type="ARBA" id="ARBA00022692"/>
    </source>
</evidence>
<dbReference type="InterPro" id="IPR002048">
    <property type="entry name" value="EF_hand_dom"/>
</dbReference>
<dbReference type="InterPro" id="IPR001806">
    <property type="entry name" value="Small_GTPase"/>
</dbReference>